<protein>
    <submittedName>
        <fullName evidence="1">Uncharacterized protein</fullName>
    </submittedName>
</protein>
<organism evidence="1 2">
    <name type="scientific">Campylobacter pinnipediorum subsp. pinnipediorum</name>
    <dbReference type="NCBI Taxonomy" id="1660067"/>
    <lineage>
        <taxon>Bacteria</taxon>
        <taxon>Pseudomonadati</taxon>
        <taxon>Campylobacterota</taxon>
        <taxon>Epsilonproteobacteria</taxon>
        <taxon>Campylobacterales</taxon>
        <taxon>Campylobacteraceae</taxon>
        <taxon>Campylobacter</taxon>
    </lineage>
</organism>
<gene>
    <name evidence="1" type="ORF">BFG04_03745</name>
</gene>
<evidence type="ECO:0000313" key="2">
    <source>
        <dbReference type="Proteomes" id="UP000189728"/>
    </source>
</evidence>
<dbReference type="AlphaFoldDB" id="A0AAX0L9W7"/>
<proteinExistence type="predicted"/>
<dbReference type="Proteomes" id="UP000189728">
    <property type="component" value="Unassembled WGS sequence"/>
</dbReference>
<accession>A0AAX0L9W7</accession>
<name>A0AAX0L9W7_9BACT</name>
<evidence type="ECO:0000313" key="1">
    <source>
        <dbReference type="EMBL" id="OPA77218.1"/>
    </source>
</evidence>
<dbReference type="EMBL" id="MCRK01000036">
    <property type="protein sequence ID" value="OPA77218.1"/>
    <property type="molecule type" value="Genomic_DNA"/>
</dbReference>
<comment type="caution">
    <text evidence="1">The sequence shown here is derived from an EMBL/GenBank/DDBJ whole genome shotgun (WGS) entry which is preliminary data.</text>
</comment>
<reference evidence="1 2" key="1">
    <citation type="submission" date="2016-08" db="EMBL/GenBank/DDBJ databases">
        <title>Campylobacter species from sea mammals.</title>
        <authorList>
            <person name="Gilbert M.J."/>
            <person name="Byrne B.A."/>
            <person name="Zomer A.L."/>
            <person name="Wagenaar J.A."/>
        </authorList>
    </citation>
    <scope>NUCLEOTIDE SEQUENCE [LARGE SCALE GENOMIC DNA]</scope>
    <source>
        <strain evidence="1 2">1105248</strain>
    </source>
</reference>
<dbReference type="RefSeq" id="WP_078415512.1">
    <property type="nucleotide sequence ID" value="NZ_MCRK01000036.1"/>
</dbReference>
<sequence length="69" mass="7783">MRLSKTDFKNKVIMAGFEVLSYDKGFIGIRRGKIKGASGCSFSHKLYYVNDDDFIVYKPNGAIVDVAMR</sequence>